<dbReference type="InterPro" id="IPR041698">
    <property type="entry name" value="Methyltransf_25"/>
</dbReference>
<proteinExistence type="predicted"/>
<dbReference type="Proteomes" id="UP000003374">
    <property type="component" value="Unassembled WGS sequence"/>
</dbReference>
<dbReference type="PANTHER" id="PTHR43464:SF19">
    <property type="entry name" value="UBIQUINONE BIOSYNTHESIS O-METHYLTRANSFERASE, MITOCHONDRIAL"/>
    <property type="match status" value="1"/>
</dbReference>
<dbReference type="Pfam" id="PF13649">
    <property type="entry name" value="Methyltransf_25"/>
    <property type="match status" value="1"/>
</dbReference>
<dbReference type="SUPFAM" id="SSF53335">
    <property type="entry name" value="S-adenosyl-L-methionine-dependent methyltransferases"/>
    <property type="match status" value="1"/>
</dbReference>
<evidence type="ECO:0000256" key="1">
    <source>
        <dbReference type="ARBA" id="ARBA00022603"/>
    </source>
</evidence>
<keyword evidence="6" id="KW-1185">Reference proteome</keyword>
<dbReference type="eggNOG" id="COG2227">
    <property type="taxonomic scope" value="Bacteria"/>
</dbReference>
<sequence>MAQPQHDKQRRASATLSYYDRHAERFFDQTVDIDMSAARHRFLAYLPADAAILDAGCGSGRDAAAFVRAGYQVSAFDGSPRLAAVAAQRLGLNVAVKRFEDLTLEPRLDGIWACASLLHLPMRRLSDAFVRLGNGLRPHGVLYASFKHGSGERNAGGRHFTDLDENGLAELLKEMAILRALEVWVAPDQRPERNSEYWLNALLRRSR</sequence>
<keyword evidence="3" id="KW-0949">S-adenosyl-L-methionine</keyword>
<feature type="domain" description="Methyltransferase" evidence="4">
    <location>
        <begin position="52"/>
        <end position="140"/>
    </location>
</feature>
<evidence type="ECO:0000256" key="3">
    <source>
        <dbReference type="ARBA" id="ARBA00022691"/>
    </source>
</evidence>
<reference evidence="5 6" key="1">
    <citation type="submission" date="2006-02" db="EMBL/GenBank/DDBJ databases">
        <authorList>
            <person name="Waterbury J."/>
            <person name="Ferriera S."/>
            <person name="Johnson J."/>
            <person name="Kravitz S."/>
            <person name="Halpern A."/>
            <person name="Remington K."/>
            <person name="Beeson K."/>
            <person name="Tran B."/>
            <person name="Rogers Y.-H."/>
            <person name="Friedman R."/>
            <person name="Venter J.C."/>
        </authorList>
    </citation>
    <scope>NUCLEOTIDE SEQUENCE [LARGE SCALE GENOMIC DNA]</scope>
    <source>
        <strain evidence="5 6">Nb-231</strain>
    </source>
</reference>
<dbReference type="HOGENOM" id="CLU_057823_2_1_6"/>
<name>A4BVK9_9GAMM</name>
<gene>
    <name evidence="5" type="ORF">NB231_12996</name>
</gene>
<evidence type="ECO:0000313" key="5">
    <source>
        <dbReference type="EMBL" id="EAR20274.1"/>
    </source>
</evidence>
<evidence type="ECO:0000256" key="2">
    <source>
        <dbReference type="ARBA" id="ARBA00022679"/>
    </source>
</evidence>
<evidence type="ECO:0000259" key="4">
    <source>
        <dbReference type="Pfam" id="PF13649"/>
    </source>
</evidence>
<keyword evidence="1" id="KW-0489">Methyltransferase</keyword>
<dbReference type="EMBL" id="AAOF01000027">
    <property type="protein sequence ID" value="EAR20274.1"/>
    <property type="molecule type" value="Genomic_DNA"/>
</dbReference>
<accession>A4BVK9</accession>
<dbReference type="Gene3D" id="3.40.50.150">
    <property type="entry name" value="Vaccinia Virus protein VP39"/>
    <property type="match status" value="1"/>
</dbReference>
<dbReference type="GO" id="GO:0032259">
    <property type="term" value="P:methylation"/>
    <property type="evidence" value="ECO:0007669"/>
    <property type="project" value="UniProtKB-KW"/>
</dbReference>
<dbReference type="InterPro" id="IPR029063">
    <property type="entry name" value="SAM-dependent_MTases_sf"/>
</dbReference>
<dbReference type="CDD" id="cd02440">
    <property type="entry name" value="AdoMet_MTases"/>
    <property type="match status" value="1"/>
</dbReference>
<dbReference type="PANTHER" id="PTHR43464">
    <property type="entry name" value="METHYLTRANSFERASE"/>
    <property type="match status" value="1"/>
</dbReference>
<evidence type="ECO:0000313" key="6">
    <source>
        <dbReference type="Proteomes" id="UP000003374"/>
    </source>
</evidence>
<dbReference type="AlphaFoldDB" id="A4BVK9"/>
<comment type="caution">
    <text evidence="5">The sequence shown here is derived from an EMBL/GenBank/DDBJ whole genome shotgun (WGS) entry which is preliminary data.</text>
</comment>
<keyword evidence="2" id="KW-0808">Transferase</keyword>
<protein>
    <submittedName>
        <fullName evidence="5">Tellurite resistance protein-related protein</fullName>
    </submittedName>
</protein>
<dbReference type="STRING" id="314278.NB231_12996"/>
<dbReference type="GO" id="GO:0008168">
    <property type="term" value="F:methyltransferase activity"/>
    <property type="evidence" value="ECO:0007669"/>
    <property type="project" value="UniProtKB-KW"/>
</dbReference>
<organism evidence="5 6">
    <name type="scientific">Nitrococcus mobilis Nb-231</name>
    <dbReference type="NCBI Taxonomy" id="314278"/>
    <lineage>
        <taxon>Bacteria</taxon>
        <taxon>Pseudomonadati</taxon>
        <taxon>Pseudomonadota</taxon>
        <taxon>Gammaproteobacteria</taxon>
        <taxon>Chromatiales</taxon>
        <taxon>Ectothiorhodospiraceae</taxon>
        <taxon>Nitrococcus</taxon>
    </lineage>
</organism>